<sequence>MTWQSLILKEEGKIEQQLPYIHYIVQDEVVATRTMNNGETYRIQQYAPVGKAVSEEEMWRAVAQLGALIPAHYTYERVQRADDGAWDIFYYREERGHIIDIDGITCTIRRDGLMEQFEREVFVELDFSEPEERPKDVLNEALQHKRMCLQLARPTLGGKIRYVYTIEHNEGEERLQERIDETRREVCETLATCQSLIPHSEWRVHFISEEDAETTVFVERLCDGQSTNRFVEAKWERNRLLSLHIDPLLYESWEEVELAQWSEEEAFQKWKASLRVKETWAWTTPRTRAYYVDVPTAIDAVTGEVYFSSSILREGRRDQC</sequence>
<name>A0A8J7G9I6_9BACL</name>
<evidence type="ECO:0000313" key="1">
    <source>
        <dbReference type="EMBL" id="MBF4500669.1"/>
    </source>
</evidence>
<evidence type="ECO:0000313" key="2">
    <source>
        <dbReference type="Proteomes" id="UP000622653"/>
    </source>
</evidence>
<accession>A0A8J7G9I6</accession>
<organism evidence="1 2">
    <name type="scientific">Savagea serpentis</name>
    <dbReference type="NCBI Taxonomy" id="2785297"/>
    <lineage>
        <taxon>Bacteria</taxon>
        <taxon>Bacillati</taxon>
        <taxon>Bacillota</taxon>
        <taxon>Bacilli</taxon>
        <taxon>Bacillales</taxon>
        <taxon>Caryophanaceae</taxon>
        <taxon>Savagea</taxon>
    </lineage>
</organism>
<dbReference type="EMBL" id="JADKPV010000001">
    <property type="protein sequence ID" value="MBF4500669.1"/>
    <property type="molecule type" value="Genomic_DNA"/>
</dbReference>
<protein>
    <submittedName>
        <fullName evidence="1">Uncharacterized protein</fullName>
    </submittedName>
</protein>
<dbReference type="RefSeq" id="WP_194562098.1">
    <property type="nucleotide sequence ID" value="NZ_JADKPV010000001.1"/>
</dbReference>
<gene>
    <name evidence="1" type="ORF">IRY55_04760</name>
</gene>
<keyword evidence="2" id="KW-1185">Reference proteome</keyword>
<comment type="caution">
    <text evidence="1">The sequence shown here is derived from an EMBL/GenBank/DDBJ whole genome shotgun (WGS) entry which is preliminary data.</text>
</comment>
<dbReference type="Proteomes" id="UP000622653">
    <property type="component" value="Unassembled WGS sequence"/>
</dbReference>
<proteinExistence type="predicted"/>
<dbReference type="AlphaFoldDB" id="A0A8J7G9I6"/>
<reference evidence="1" key="1">
    <citation type="submission" date="2020-11" db="EMBL/GenBank/DDBJ databases">
        <title>Multidrug resistant novel bacterium Savagea serpentis sp. nov., isolated from the scats of a vine snake (Ahaetulla nasuta).</title>
        <authorList>
            <person name="Venkata Ramana V."/>
            <person name="Vikas Patil S."/>
            <person name="Yogita Lugani V."/>
        </authorList>
    </citation>
    <scope>NUCLEOTIDE SEQUENCE</scope>
    <source>
        <strain evidence="1">SN6</strain>
    </source>
</reference>